<dbReference type="Gene3D" id="3.30.559.10">
    <property type="entry name" value="Chloramphenicol acetyltransferase-like domain"/>
    <property type="match status" value="2"/>
</dbReference>
<dbReference type="Proteomes" id="UP000319663">
    <property type="component" value="Unassembled WGS sequence"/>
</dbReference>
<evidence type="ECO:0000313" key="6">
    <source>
        <dbReference type="EMBL" id="TQB73277.1"/>
    </source>
</evidence>
<sequence length="455" mass="49336">MEDPARTQDILGQLPILKAYNHILLGFALSEDISRESVVQALNAAALQLATSVPWIGGKVVNVGSGPGNTGLFRSVPCELFAPPNSILRVKDVTADYPSYEEIVSAKGPISMLDGSIIAPKPAFPVSYVDCESDPAPALLIQATFLKGGVLLDFAAQHNLSDGGGVIQMINLVATTLRGEKIPEKAIVQANRDRRDVIRLLDPAEPMLDHSHLVRPPPSAIPANPVVSPDNFIWQYFRFSASTLGALKNIASNPADFDPSVKFISTDDALCAFLWQRIATVRLRRRQTPDDLCKMTRAVDIRRTLQVPSEYMGVMVYNVSGRLPLGQLATASLARAASELRKALNSIDEYAVRSFATFVARQPDKSTLAYAGKFNPDVDMGVSSMASVPLYRADFGPLGAPGLVRRPNFAPVLSTIYVMPQTVEGDVDVLICLTREDIGALRADPEWTAYAEYIG</sequence>
<evidence type="ECO:0000313" key="5">
    <source>
        <dbReference type="EMBL" id="QGA67234.1"/>
    </source>
</evidence>
<reference evidence="5" key="2">
    <citation type="submission" date="2019-04" db="EMBL/GenBank/DDBJ databases">
        <authorList>
            <person name="Guo X."/>
            <person name="Ma X."/>
            <person name="Chen M."/>
            <person name="Wang Y."/>
        </authorList>
    </citation>
    <scope>NUCLEOTIDE SEQUENCE</scope>
    <source>
        <strain evidence="5">CGMCC 3.19586</strain>
    </source>
</reference>
<dbReference type="EMBL" id="MK764693">
    <property type="protein sequence ID" value="QGA67217.1"/>
    <property type="molecule type" value="Genomic_DNA"/>
</dbReference>
<keyword evidence="7" id="KW-1185">Reference proteome</keyword>
<dbReference type="EMBL" id="VIFY01000048">
    <property type="protein sequence ID" value="TQB73277.1"/>
    <property type="molecule type" value="Genomic_DNA"/>
</dbReference>
<dbReference type="SMR" id="A0A507QV92"/>
<organism evidence="6 7">
    <name type="scientific">Monascus purpureus</name>
    <name type="common">Red mold</name>
    <name type="synonym">Monascus anka</name>
    <dbReference type="NCBI Taxonomy" id="5098"/>
    <lineage>
        <taxon>Eukaryota</taxon>
        <taxon>Fungi</taxon>
        <taxon>Dikarya</taxon>
        <taxon>Ascomycota</taxon>
        <taxon>Pezizomycotina</taxon>
        <taxon>Eurotiomycetes</taxon>
        <taxon>Eurotiomycetidae</taxon>
        <taxon>Eurotiales</taxon>
        <taxon>Aspergillaceae</taxon>
        <taxon>Monascus</taxon>
    </lineage>
</organism>
<evidence type="ECO:0000313" key="4">
    <source>
        <dbReference type="EMBL" id="QGA67217.1"/>
    </source>
</evidence>
<dbReference type="GO" id="GO:0016747">
    <property type="term" value="F:acyltransferase activity, transferring groups other than amino-acyl groups"/>
    <property type="evidence" value="ECO:0007669"/>
    <property type="project" value="TreeGrafter"/>
</dbReference>
<protein>
    <submittedName>
        <fullName evidence="4">Acyltransferase</fullName>
    </submittedName>
</protein>
<keyword evidence="2 4" id="KW-0012">Acyltransferase</keyword>
<dbReference type="PANTHER" id="PTHR31642">
    <property type="entry name" value="TRICHOTHECENE 3-O-ACETYLTRANSFERASE"/>
    <property type="match status" value="1"/>
</dbReference>
<dbReference type="InterPro" id="IPR023213">
    <property type="entry name" value="CAT-like_dom_sf"/>
</dbReference>
<reference evidence="4" key="1">
    <citation type="submission" date="2019-04" db="EMBL/GenBank/DDBJ databases">
        <authorList>
            <person name="Wang Y."/>
            <person name="Guo X."/>
            <person name="Ma X."/>
            <person name="Chen M."/>
        </authorList>
    </citation>
    <scope>NUCLEOTIDE SEQUENCE</scope>
    <source>
        <strain evidence="4">CGMCC 3.4811</strain>
    </source>
</reference>
<feature type="domain" description="Trichothecene 3-O-acetyltransferase-like N-terminal" evidence="3">
    <location>
        <begin position="20"/>
        <end position="174"/>
    </location>
</feature>
<dbReference type="EMBL" id="MK764694">
    <property type="protein sequence ID" value="QGA67234.1"/>
    <property type="molecule type" value="Genomic_DNA"/>
</dbReference>
<dbReference type="AlphaFoldDB" id="A0A507QV92"/>
<dbReference type="OrthoDB" id="1862401at2759"/>
<dbReference type="PANTHER" id="PTHR31642:SF270">
    <property type="entry name" value="O-ACYLTRANSFERASE AUSQ"/>
    <property type="match status" value="1"/>
</dbReference>
<dbReference type="Pfam" id="PF22664">
    <property type="entry name" value="TRI-like_N"/>
    <property type="match status" value="1"/>
</dbReference>
<dbReference type="InterPro" id="IPR054710">
    <property type="entry name" value="Tri101-like_N"/>
</dbReference>
<keyword evidence="1 4" id="KW-0808">Transferase</keyword>
<evidence type="ECO:0000256" key="1">
    <source>
        <dbReference type="ARBA" id="ARBA00022679"/>
    </source>
</evidence>
<name>A0A507QV92_MONPU</name>
<proteinExistence type="predicted"/>
<accession>A0A507QV92</accession>
<evidence type="ECO:0000259" key="3">
    <source>
        <dbReference type="Pfam" id="PF22664"/>
    </source>
</evidence>
<dbReference type="STRING" id="5098.A0A507QV92"/>
<evidence type="ECO:0000256" key="2">
    <source>
        <dbReference type="ARBA" id="ARBA00023315"/>
    </source>
</evidence>
<reference evidence="6 7" key="3">
    <citation type="submission" date="2019-06" db="EMBL/GenBank/DDBJ databases">
        <title>Wine fermentation using esterase from Monascus purpureus.</title>
        <authorList>
            <person name="Geng C."/>
            <person name="Zhang Y."/>
        </authorList>
    </citation>
    <scope>NUCLEOTIDE SEQUENCE [LARGE SCALE GENOMIC DNA]</scope>
    <source>
        <strain evidence="6">HQ1</strain>
    </source>
</reference>
<dbReference type="InterPro" id="IPR050317">
    <property type="entry name" value="Plant_Fungal_Acyltransferase"/>
</dbReference>
<gene>
    <name evidence="4" type="primary">MPsGeD</name>
    <name evidence="6" type="ORF">MPDQ_006022</name>
</gene>
<evidence type="ECO:0000313" key="7">
    <source>
        <dbReference type="Proteomes" id="UP000319663"/>
    </source>
</evidence>